<gene>
    <name evidence="2" type="ORF">FNH04_41225</name>
</gene>
<keyword evidence="3" id="KW-1185">Reference proteome</keyword>
<comment type="caution">
    <text evidence="2">The sequence shown here is derived from an EMBL/GenBank/DDBJ whole genome shotgun (WGS) entry which is preliminary data.</text>
</comment>
<evidence type="ECO:0000313" key="2">
    <source>
        <dbReference type="EMBL" id="MPY46102.1"/>
    </source>
</evidence>
<dbReference type="RefSeq" id="WP_152791306.1">
    <property type="nucleotide sequence ID" value="NZ_BAABEQ010000005.1"/>
</dbReference>
<dbReference type="Gene3D" id="3.10.450.50">
    <property type="match status" value="1"/>
</dbReference>
<dbReference type="Proteomes" id="UP000326979">
    <property type="component" value="Unassembled WGS sequence"/>
</dbReference>
<name>A0A5N8WG54_9ACTN</name>
<dbReference type="InterPro" id="IPR032710">
    <property type="entry name" value="NTF2-like_dom_sf"/>
</dbReference>
<dbReference type="AlphaFoldDB" id="A0A5N8WG54"/>
<proteinExistence type="predicted"/>
<dbReference type="EMBL" id="VJZE01000577">
    <property type="protein sequence ID" value="MPY46102.1"/>
    <property type="molecule type" value="Genomic_DNA"/>
</dbReference>
<dbReference type="SUPFAM" id="SSF54427">
    <property type="entry name" value="NTF2-like"/>
    <property type="match status" value="1"/>
</dbReference>
<dbReference type="OrthoDB" id="8375282at2"/>
<evidence type="ECO:0000259" key="1">
    <source>
        <dbReference type="Pfam" id="PF12680"/>
    </source>
</evidence>
<reference evidence="2 3" key="1">
    <citation type="submission" date="2019-07" db="EMBL/GenBank/DDBJ databases">
        <title>New species of Amycolatopsis and Streptomyces.</title>
        <authorList>
            <person name="Duangmal K."/>
            <person name="Teo W.F.A."/>
            <person name="Lipun K."/>
        </authorList>
    </citation>
    <scope>NUCLEOTIDE SEQUENCE [LARGE SCALE GENOMIC DNA]</scope>
    <source>
        <strain evidence="2 3">TISTR 2346</strain>
    </source>
</reference>
<organism evidence="2 3">
    <name type="scientific">Streptomyces phyllanthi</name>
    <dbReference type="NCBI Taxonomy" id="1803180"/>
    <lineage>
        <taxon>Bacteria</taxon>
        <taxon>Bacillati</taxon>
        <taxon>Actinomycetota</taxon>
        <taxon>Actinomycetes</taxon>
        <taxon>Kitasatosporales</taxon>
        <taxon>Streptomycetaceae</taxon>
        <taxon>Streptomyces</taxon>
    </lineage>
</organism>
<accession>A0A5N8WG54</accession>
<dbReference type="InterPro" id="IPR037401">
    <property type="entry name" value="SnoaL-like"/>
</dbReference>
<protein>
    <submittedName>
        <fullName evidence="2">Nuclear transport factor 2 family protein</fullName>
    </submittedName>
</protein>
<sequence>MAEHPHATLVRKGYDAFSRGDMDTLREILSGDCAHHVPGDHPLSGDFKGQDSVLDLYRRLNEETSGTLRVELRNVLVDNRGHAVALHRFTAERGDKRIDETGCLVFRIVGEKVTDIDECTEDLDTVNAFWS</sequence>
<dbReference type="Pfam" id="PF12680">
    <property type="entry name" value="SnoaL_2"/>
    <property type="match status" value="1"/>
</dbReference>
<evidence type="ECO:0000313" key="3">
    <source>
        <dbReference type="Proteomes" id="UP000326979"/>
    </source>
</evidence>
<feature type="domain" description="SnoaL-like" evidence="1">
    <location>
        <begin position="10"/>
        <end position="115"/>
    </location>
</feature>